<feature type="domain" description="C-type lectin" evidence="2">
    <location>
        <begin position="145"/>
        <end position="242"/>
    </location>
</feature>
<evidence type="ECO:0000256" key="1">
    <source>
        <dbReference type="SAM" id="MobiDB-lite"/>
    </source>
</evidence>
<dbReference type="PANTHER" id="PTHR45784:SF3">
    <property type="entry name" value="C-TYPE LECTIN DOMAIN FAMILY 4 MEMBER K-LIKE-RELATED"/>
    <property type="match status" value="1"/>
</dbReference>
<reference evidence="3" key="1">
    <citation type="submission" date="2025-08" db="UniProtKB">
        <authorList>
            <consortium name="Ensembl"/>
        </authorList>
    </citation>
    <scope>IDENTIFICATION</scope>
</reference>
<evidence type="ECO:0000313" key="3">
    <source>
        <dbReference type="Ensembl" id="ENSCVAP00000010884.1"/>
    </source>
</evidence>
<dbReference type="SMART" id="SM00034">
    <property type="entry name" value="CLECT"/>
    <property type="match status" value="1"/>
</dbReference>
<dbReference type="SUPFAM" id="SSF56436">
    <property type="entry name" value="C-type lectin-like"/>
    <property type="match status" value="1"/>
</dbReference>
<dbReference type="Pfam" id="PF00059">
    <property type="entry name" value="Lectin_C"/>
    <property type="match status" value="1"/>
</dbReference>
<reference evidence="3" key="2">
    <citation type="submission" date="2025-09" db="UniProtKB">
        <authorList>
            <consortium name="Ensembl"/>
        </authorList>
    </citation>
    <scope>IDENTIFICATION</scope>
</reference>
<feature type="region of interest" description="Disordered" evidence="1">
    <location>
        <begin position="1"/>
        <end position="27"/>
    </location>
</feature>
<accession>A0A3Q2CYF6</accession>
<name>A0A3Q2CYF6_CYPVA</name>
<dbReference type="InterPro" id="IPR001304">
    <property type="entry name" value="C-type_lectin-like"/>
</dbReference>
<dbReference type="AlphaFoldDB" id="A0A3Q2CYF6"/>
<evidence type="ECO:0000259" key="2">
    <source>
        <dbReference type="PROSITE" id="PS50041"/>
    </source>
</evidence>
<dbReference type="GeneTree" id="ENSGT01150000289451"/>
<dbReference type="PROSITE" id="PS50041">
    <property type="entry name" value="C_TYPE_LECTIN_2"/>
    <property type="match status" value="1"/>
</dbReference>
<dbReference type="InterPro" id="IPR016187">
    <property type="entry name" value="CTDL_fold"/>
</dbReference>
<dbReference type="InterPro" id="IPR016186">
    <property type="entry name" value="C-type_lectin-like/link_sf"/>
</dbReference>
<organism evidence="3 4">
    <name type="scientific">Cyprinodon variegatus</name>
    <name type="common">Sheepshead minnow</name>
    <dbReference type="NCBI Taxonomy" id="28743"/>
    <lineage>
        <taxon>Eukaryota</taxon>
        <taxon>Metazoa</taxon>
        <taxon>Chordata</taxon>
        <taxon>Craniata</taxon>
        <taxon>Vertebrata</taxon>
        <taxon>Euteleostomi</taxon>
        <taxon>Actinopterygii</taxon>
        <taxon>Neopterygii</taxon>
        <taxon>Teleostei</taxon>
        <taxon>Neoteleostei</taxon>
        <taxon>Acanthomorphata</taxon>
        <taxon>Ovalentaria</taxon>
        <taxon>Atherinomorphae</taxon>
        <taxon>Cyprinodontiformes</taxon>
        <taxon>Cyprinodontidae</taxon>
        <taxon>Cyprinodon</taxon>
    </lineage>
</organism>
<keyword evidence="4" id="KW-1185">Reference proteome</keyword>
<sequence>MRTRRLTTPFQKTESGSACTETPGSGRMPTTQHLGIGTKNKMNQIAVGRRNVQRLTLGDLANGRTGTVGKGRPSFVTAVGTSLMFYGDLLVKLPQNVTELNLINQAVPSPFSAVCPRFIVTELDVCMSAAVIISYCFYLNPIKCFSGSNVSFVHIKTSMNWTEALSYCREHHTDLAIIRNLDENRKVNNTIPKDRVWIGLYRHTWKNQNKFTNWANYEPSNSEGIENCVQIYSDGFWNDEPCFQNMLVSTVERKNF</sequence>
<dbReference type="Gene3D" id="3.10.100.10">
    <property type="entry name" value="Mannose-Binding Protein A, subunit A"/>
    <property type="match status" value="1"/>
</dbReference>
<dbReference type="Proteomes" id="UP000265020">
    <property type="component" value="Unassembled WGS sequence"/>
</dbReference>
<protein>
    <recommendedName>
        <fullName evidence="2">C-type lectin domain-containing protein</fullName>
    </recommendedName>
</protein>
<evidence type="ECO:0000313" key="4">
    <source>
        <dbReference type="Proteomes" id="UP000265020"/>
    </source>
</evidence>
<dbReference type="PANTHER" id="PTHR45784">
    <property type="entry name" value="C-TYPE LECTIN DOMAIN FAMILY 20 MEMBER A-RELATED"/>
    <property type="match status" value="1"/>
</dbReference>
<proteinExistence type="predicted"/>
<dbReference type="Ensembl" id="ENSCVAT00000029727.1">
    <property type="protein sequence ID" value="ENSCVAP00000010884.1"/>
    <property type="gene ID" value="ENSCVAG00000013066.1"/>
</dbReference>